<keyword evidence="3" id="KW-1185">Reference proteome</keyword>
<organism evidence="2 3">
    <name type="scientific">Dictyobacter halimunensis</name>
    <dbReference type="NCBI Taxonomy" id="3026934"/>
    <lineage>
        <taxon>Bacteria</taxon>
        <taxon>Bacillati</taxon>
        <taxon>Chloroflexota</taxon>
        <taxon>Ktedonobacteria</taxon>
        <taxon>Ktedonobacterales</taxon>
        <taxon>Dictyobacteraceae</taxon>
        <taxon>Dictyobacter</taxon>
    </lineage>
</organism>
<proteinExistence type="predicted"/>
<dbReference type="Proteomes" id="UP001344906">
    <property type="component" value="Unassembled WGS sequence"/>
</dbReference>
<evidence type="ECO:0000313" key="2">
    <source>
        <dbReference type="EMBL" id="GLV58097.1"/>
    </source>
</evidence>
<evidence type="ECO:0000313" key="3">
    <source>
        <dbReference type="Proteomes" id="UP001344906"/>
    </source>
</evidence>
<accession>A0ABQ6G0B2</accession>
<protein>
    <submittedName>
        <fullName evidence="2">Uncharacterized protein</fullName>
    </submittedName>
</protein>
<feature type="region of interest" description="Disordered" evidence="1">
    <location>
        <begin position="1"/>
        <end position="21"/>
    </location>
</feature>
<gene>
    <name evidence="2" type="ORF">KDH_49310</name>
</gene>
<feature type="compositionally biased region" description="Basic and acidic residues" evidence="1">
    <location>
        <begin position="1"/>
        <end position="15"/>
    </location>
</feature>
<evidence type="ECO:0000256" key="1">
    <source>
        <dbReference type="SAM" id="MobiDB-lite"/>
    </source>
</evidence>
<comment type="caution">
    <text evidence="2">The sequence shown here is derived from an EMBL/GenBank/DDBJ whole genome shotgun (WGS) entry which is preliminary data.</text>
</comment>
<sequence>MVPKRNQGEQRDFGRLAKVAPKPLDRAQQICDTTAHETSERKNIRRLSDRKISVLRFSTLTTEEWKAEQQLEQQHT</sequence>
<name>A0ABQ6G0B2_9CHLR</name>
<dbReference type="EMBL" id="BSRI01000002">
    <property type="protein sequence ID" value="GLV58097.1"/>
    <property type="molecule type" value="Genomic_DNA"/>
</dbReference>
<reference evidence="2 3" key="1">
    <citation type="submission" date="2023-02" db="EMBL/GenBank/DDBJ databases">
        <title>Dictyobacter halimunensis sp. nov., a new member of the class Ktedonobacteria from forest soil in a geothermal area.</title>
        <authorList>
            <person name="Rachmania M.K."/>
            <person name="Ningsih F."/>
            <person name="Sakai Y."/>
            <person name="Yabe S."/>
            <person name="Yokota A."/>
            <person name="Sjamsuridzal W."/>
        </authorList>
    </citation>
    <scope>NUCLEOTIDE SEQUENCE [LARGE SCALE GENOMIC DNA]</scope>
    <source>
        <strain evidence="2 3">S3.2.2.5</strain>
    </source>
</reference>